<dbReference type="InterPro" id="IPR027640">
    <property type="entry name" value="Kinesin-like_fam"/>
</dbReference>
<dbReference type="PANTHER" id="PTHR47968:SF67">
    <property type="entry name" value="KINESIN MOTOR DOMAIN-CONTAINING PROTEIN"/>
    <property type="match status" value="1"/>
</dbReference>
<feature type="compositionally biased region" description="Polar residues" evidence="5">
    <location>
        <begin position="947"/>
        <end position="958"/>
    </location>
</feature>
<evidence type="ECO:0000313" key="7">
    <source>
        <dbReference type="EMBL" id="KAG2379078.1"/>
    </source>
</evidence>
<keyword evidence="4" id="KW-0175">Coiled coil</keyword>
<dbReference type="Pfam" id="PF00225">
    <property type="entry name" value="Kinesin"/>
    <property type="match status" value="1"/>
</dbReference>
<keyword evidence="2 3" id="KW-0067">ATP-binding</keyword>
<dbReference type="GO" id="GO:0003777">
    <property type="term" value="F:microtubule motor activity"/>
    <property type="evidence" value="ECO:0007669"/>
    <property type="project" value="InterPro"/>
</dbReference>
<dbReference type="GO" id="GO:0005524">
    <property type="term" value="F:ATP binding"/>
    <property type="evidence" value="ECO:0007669"/>
    <property type="project" value="UniProtKB-UniRule"/>
</dbReference>
<feature type="compositionally biased region" description="Low complexity" evidence="5">
    <location>
        <begin position="959"/>
        <end position="974"/>
    </location>
</feature>
<dbReference type="InterPro" id="IPR001752">
    <property type="entry name" value="Kinesin_motor_dom"/>
</dbReference>
<dbReference type="InterPro" id="IPR027417">
    <property type="entry name" value="P-loop_NTPase"/>
</dbReference>
<dbReference type="AlphaFoldDB" id="A0AA88KIN6"/>
<dbReference type="RefSeq" id="XP_044546340.1">
    <property type="nucleotide sequence ID" value="XM_044697712.1"/>
</dbReference>
<feature type="coiled-coil region" evidence="4">
    <location>
        <begin position="735"/>
        <end position="762"/>
    </location>
</feature>
<feature type="domain" description="Kinesin motor" evidence="6">
    <location>
        <begin position="14"/>
        <end position="350"/>
    </location>
</feature>
<comment type="similarity">
    <text evidence="3">Belongs to the TRAFAC class myosin-kinesin ATPase superfamily. Kinesin family.</text>
</comment>
<dbReference type="PANTHER" id="PTHR47968">
    <property type="entry name" value="CENTROMERE PROTEIN E"/>
    <property type="match status" value="1"/>
</dbReference>
<dbReference type="EMBL" id="PYSW02000030">
    <property type="protein sequence ID" value="KAG2379078.1"/>
    <property type="molecule type" value="Genomic_DNA"/>
</dbReference>
<dbReference type="GO" id="GO:0008017">
    <property type="term" value="F:microtubule binding"/>
    <property type="evidence" value="ECO:0007669"/>
    <property type="project" value="InterPro"/>
</dbReference>
<feature type="compositionally biased region" description="Gly residues" evidence="5">
    <location>
        <begin position="874"/>
        <end position="898"/>
    </location>
</feature>
<dbReference type="Proteomes" id="UP000816034">
    <property type="component" value="Unassembled WGS sequence"/>
</dbReference>
<dbReference type="PROSITE" id="PS50067">
    <property type="entry name" value="KINESIN_MOTOR_2"/>
    <property type="match status" value="1"/>
</dbReference>
<evidence type="ECO:0000256" key="3">
    <source>
        <dbReference type="PROSITE-ProRule" id="PRU00283"/>
    </source>
</evidence>
<evidence type="ECO:0000256" key="2">
    <source>
        <dbReference type="ARBA" id="ARBA00022840"/>
    </source>
</evidence>
<dbReference type="SMART" id="SM00129">
    <property type="entry name" value="KISc"/>
    <property type="match status" value="1"/>
</dbReference>
<protein>
    <recommendedName>
        <fullName evidence="6">Kinesin motor domain-containing protein</fullName>
    </recommendedName>
</protein>
<name>A0AA88KIN6_NAELO</name>
<feature type="region of interest" description="Disordered" evidence="5">
    <location>
        <begin position="861"/>
        <end position="1010"/>
    </location>
</feature>
<keyword evidence="3" id="KW-0505">Motor protein</keyword>
<feature type="compositionally biased region" description="Low complexity" evidence="5">
    <location>
        <begin position="899"/>
        <end position="932"/>
    </location>
</feature>
<dbReference type="InterPro" id="IPR056524">
    <property type="entry name" value="KIF6/9_C"/>
</dbReference>
<evidence type="ECO:0000256" key="1">
    <source>
        <dbReference type="ARBA" id="ARBA00022741"/>
    </source>
</evidence>
<evidence type="ECO:0000259" key="6">
    <source>
        <dbReference type="PROSITE" id="PS50067"/>
    </source>
</evidence>
<dbReference type="SUPFAM" id="SSF52540">
    <property type="entry name" value="P-loop containing nucleoside triphosphate hydrolases"/>
    <property type="match status" value="1"/>
</dbReference>
<dbReference type="Pfam" id="PF23735">
    <property type="entry name" value="KIF9"/>
    <property type="match status" value="1"/>
</dbReference>
<dbReference type="PROSITE" id="PS00411">
    <property type="entry name" value="KINESIN_MOTOR_1"/>
    <property type="match status" value="1"/>
</dbReference>
<organism evidence="7 8">
    <name type="scientific">Naegleria lovaniensis</name>
    <name type="common">Amoeba</name>
    <dbReference type="NCBI Taxonomy" id="51637"/>
    <lineage>
        <taxon>Eukaryota</taxon>
        <taxon>Discoba</taxon>
        <taxon>Heterolobosea</taxon>
        <taxon>Tetramitia</taxon>
        <taxon>Eutetramitia</taxon>
        <taxon>Vahlkampfiidae</taxon>
        <taxon>Naegleria</taxon>
    </lineage>
</organism>
<accession>A0AA88KIN6</accession>
<proteinExistence type="inferred from homology"/>
<dbReference type="InterPro" id="IPR036961">
    <property type="entry name" value="Kinesin_motor_dom_sf"/>
</dbReference>
<keyword evidence="1 3" id="KW-0547">Nucleotide-binding</keyword>
<evidence type="ECO:0000256" key="4">
    <source>
        <dbReference type="SAM" id="Coils"/>
    </source>
</evidence>
<sequence>MSKDNTNGPNNPDTIQVYCRIRPVDESKANYTIDTSFEQSIIHFRKPRSIEAGPVNNSIESYNFPFTGVFDQNVDQDEVFERCAKKCVMSALDGYNSTIFAYGQSGSGKTYTMTGGDGTYEKRGIIPRAISLLYEEAEKSRDREFSFSVAYMEIYKGYGYDLLSDKRDVMHIKDLPKVIPRIDASGNVVFQNIISFPVKTEEDALDKLFIGDKNRVLSETMLNDASTRSHCIFTIHVESKEPGSSIVKSSKLHLVDLAGSERVHKTNSSGETLEEAKSINLSLYHLERFILSISENQEHIPYRESLITIVLKDSIGGNCKTIMIATVNPSDRHLGESISTCKFAMRVASIRQHATINEKLDPYVQIKKLKKRIEELEEEVQYLRGSDGKRDSLDGNEKAIVKERVEDYINDPDQESTLNLGGDHLRVREAFSLLKSMILDLGKKSVSNHHHHSMKLSSPNGMHPKMLQQPQQQQPQPQPQQPQQPSKGMNVMDGKKQTSIINTNTNTTQPLLNHCSTTSPPSTIPDDFQEKLKNLTVAIELRDIEIDILVSMLNKKQRNLSEVSIQTDTWNVSSQQSSPKTWNRNHPLSYPSTSFHSIQSLENNIHKMNHSFENHIPKTNHSLENNHTIPKTNHSFENNIQKTNNMNTNSIERKPLAEIVTKEVIRERLKEKEKSILSQTGDTAPKISNEKIAILADATGMRKRAEAFEIFRQKYRNYNVIEKNKNILGEKIALAKDIAKEINDKKNAIDSLKNRLIQLRTERAAQNLVNHSSTDEENDELFPEEIELKKLILRERDGHQSKFNELKELKKEIEHLKRVLEMSRVRLEQDFENWYKTTHPVYEMVDSEMCPSLAGNYPTTIHPQGIGSSSSSLSGGGSSGGGGGASVVGTSGGGGGGINSNTLRLSSSSSSSSSSGSSNMSSSKNVMNSSLNGSMGQQLPTFPISPIHSNVPSPFHRNSTTTTTSSSTTTTTLTGYEDASPRILKQAWTEHSSSNSSSSLLKKKNESNTTTTTTTLNEEFMNTNFNHPPIIILAATME</sequence>
<evidence type="ECO:0000313" key="8">
    <source>
        <dbReference type="Proteomes" id="UP000816034"/>
    </source>
</evidence>
<dbReference type="GeneID" id="68100170"/>
<dbReference type="PRINTS" id="PR00380">
    <property type="entry name" value="KINESINHEAVY"/>
</dbReference>
<reference evidence="7 8" key="1">
    <citation type="journal article" date="2018" name="BMC Genomics">
        <title>The genome of Naegleria lovaniensis, the basis for a comparative approach to unravel pathogenicity factors of the human pathogenic amoeba N. fowleri.</title>
        <authorList>
            <person name="Liechti N."/>
            <person name="Schurch N."/>
            <person name="Bruggmann R."/>
            <person name="Wittwer M."/>
        </authorList>
    </citation>
    <scope>NUCLEOTIDE SEQUENCE [LARGE SCALE GENOMIC DNA]</scope>
    <source>
        <strain evidence="7 8">ATCC 30569</strain>
    </source>
</reference>
<comment type="caution">
    <text evidence="7">The sequence shown here is derived from an EMBL/GenBank/DDBJ whole genome shotgun (WGS) entry which is preliminary data.</text>
</comment>
<dbReference type="Gene3D" id="3.40.850.10">
    <property type="entry name" value="Kinesin motor domain"/>
    <property type="match status" value="1"/>
</dbReference>
<dbReference type="GO" id="GO:0007018">
    <property type="term" value="P:microtubule-based movement"/>
    <property type="evidence" value="ECO:0007669"/>
    <property type="project" value="InterPro"/>
</dbReference>
<dbReference type="InterPro" id="IPR019821">
    <property type="entry name" value="Kinesin_motor_CS"/>
</dbReference>
<keyword evidence="8" id="KW-1185">Reference proteome</keyword>
<gene>
    <name evidence="7" type="ORF">C9374_007716</name>
</gene>
<feature type="coiled-coil region" evidence="4">
    <location>
        <begin position="799"/>
        <end position="826"/>
    </location>
</feature>
<evidence type="ECO:0000256" key="5">
    <source>
        <dbReference type="SAM" id="MobiDB-lite"/>
    </source>
</evidence>
<feature type="region of interest" description="Disordered" evidence="5">
    <location>
        <begin position="447"/>
        <end position="492"/>
    </location>
</feature>
<feature type="binding site" evidence="3">
    <location>
        <begin position="103"/>
        <end position="110"/>
    </location>
    <ligand>
        <name>ATP</name>
        <dbReference type="ChEBI" id="CHEBI:30616"/>
    </ligand>
</feature>